<feature type="compositionally biased region" description="Basic and acidic residues" evidence="1">
    <location>
        <begin position="56"/>
        <end position="66"/>
    </location>
</feature>
<proteinExistence type="predicted"/>
<protein>
    <submittedName>
        <fullName evidence="2">Uncharacterized protein</fullName>
    </submittedName>
</protein>
<name>A0A2Z6MVB5_TRISU</name>
<evidence type="ECO:0000256" key="1">
    <source>
        <dbReference type="SAM" id="MobiDB-lite"/>
    </source>
</evidence>
<gene>
    <name evidence="2" type="ORF">TSUD_377220</name>
</gene>
<evidence type="ECO:0000313" key="3">
    <source>
        <dbReference type="Proteomes" id="UP000242715"/>
    </source>
</evidence>
<sequence>MFVLLNETVSEGVEALELEMTKSRKIVVKVLFCFIKGYMDRIINLVRRVRGNNASAKREREAEPLSKPRRHRRCQAEDELEIHDDGPLDLESLQFEMPSEEMWEAQSEPKAEVATED</sequence>
<feature type="region of interest" description="Disordered" evidence="1">
    <location>
        <begin position="52"/>
        <end position="78"/>
    </location>
</feature>
<evidence type="ECO:0000313" key="2">
    <source>
        <dbReference type="EMBL" id="GAU22909.1"/>
    </source>
</evidence>
<accession>A0A2Z6MVB5</accession>
<organism evidence="2 3">
    <name type="scientific">Trifolium subterraneum</name>
    <name type="common">Subterranean clover</name>
    <dbReference type="NCBI Taxonomy" id="3900"/>
    <lineage>
        <taxon>Eukaryota</taxon>
        <taxon>Viridiplantae</taxon>
        <taxon>Streptophyta</taxon>
        <taxon>Embryophyta</taxon>
        <taxon>Tracheophyta</taxon>
        <taxon>Spermatophyta</taxon>
        <taxon>Magnoliopsida</taxon>
        <taxon>eudicotyledons</taxon>
        <taxon>Gunneridae</taxon>
        <taxon>Pentapetalae</taxon>
        <taxon>rosids</taxon>
        <taxon>fabids</taxon>
        <taxon>Fabales</taxon>
        <taxon>Fabaceae</taxon>
        <taxon>Papilionoideae</taxon>
        <taxon>50 kb inversion clade</taxon>
        <taxon>NPAAA clade</taxon>
        <taxon>Hologalegina</taxon>
        <taxon>IRL clade</taxon>
        <taxon>Trifolieae</taxon>
        <taxon>Trifolium</taxon>
    </lineage>
</organism>
<reference evidence="3" key="1">
    <citation type="journal article" date="2017" name="Front. Plant Sci.">
        <title>Climate Clever Clovers: New Paradigm to Reduce the Environmental Footprint of Ruminants by Breeding Low Methanogenic Forages Utilizing Haplotype Variation.</title>
        <authorList>
            <person name="Kaur P."/>
            <person name="Appels R."/>
            <person name="Bayer P.E."/>
            <person name="Keeble-Gagnere G."/>
            <person name="Wang J."/>
            <person name="Hirakawa H."/>
            <person name="Shirasawa K."/>
            <person name="Vercoe P."/>
            <person name="Stefanova K."/>
            <person name="Durmic Z."/>
            <person name="Nichols P."/>
            <person name="Revell C."/>
            <person name="Isobe S.N."/>
            <person name="Edwards D."/>
            <person name="Erskine W."/>
        </authorList>
    </citation>
    <scope>NUCLEOTIDE SEQUENCE [LARGE SCALE GENOMIC DNA]</scope>
    <source>
        <strain evidence="3">cv. Daliak</strain>
    </source>
</reference>
<dbReference type="Proteomes" id="UP000242715">
    <property type="component" value="Unassembled WGS sequence"/>
</dbReference>
<dbReference type="AlphaFoldDB" id="A0A2Z6MVB5"/>
<dbReference type="EMBL" id="DF973256">
    <property type="protein sequence ID" value="GAU22909.1"/>
    <property type="molecule type" value="Genomic_DNA"/>
</dbReference>
<keyword evidence="3" id="KW-1185">Reference proteome</keyword>